<feature type="region of interest" description="Disordered" evidence="1">
    <location>
        <begin position="148"/>
        <end position="167"/>
    </location>
</feature>
<sequence length="167" mass="18652">MNSSQPSDFSWTSPMEHPFPGQVNISFHANPTAMDPDASCCLQSTQNAGQDLRSTQGCKTSQNSIEPAQLLRLEAKMEKLSRDIRILKRLVRPRKKSRYRHFRHSQAPVYIGSFSLTINTSPNTPTTPKESHGLHLSCSQVIPCSPNEERAVDEDRVAQTDSEDDGN</sequence>
<dbReference type="EMBL" id="FMJY01000011">
    <property type="protein sequence ID" value="SCO92354.1"/>
    <property type="molecule type" value="Genomic_DNA"/>
</dbReference>
<organism evidence="2 3">
    <name type="scientific">Fusarium oxysporum</name>
    <name type="common">Fusarium vascular wilt</name>
    <dbReference type="NCBI Taxonomy" id="5507"/>
    <lineage>
        <taxon>Eukaryota</taxon>
        <taxon>Fungi</taxon>
        <taxon>Dikarya</taxon>
        <taxon>Ascomycota</taxon>
        <taxon>Pezizomycotina</taxon>
        <taxon>Sordariomycetes</taxon>
        <taxon>Hypocreomycetidae</taxon>
        <taxon>Hypocreales</taxon>
        <taxon>Nectriaceae</taxon>
        <taxon>Fusarium</taxon>
        <taxon>Fusarium oxysporum species complex</taxon>
    </lineage>
</organism>
<dbReference type="Proteomes" id="UP000219369">
    <property type="component" value="Unassembled WGS sequence"/>
</dbReference>
<accession>A0A2H3TUQ8</accession>
<proteinExistence type="predicted"/>
<feature type="compositionally biased region" description="Basic and acidic residues" evidence="1">
    <location>
        <begin position="148"/>
        <end position="158"/>
    </location>
</feature>
<dbReference type="VEuPathDB" id="FungiDB:FOZG_17294"/>
<name>A0A2H3TUQ8_FUSOX</name>
<protein>
    <submittedName>
        <fullName evidence="2">Uncharacterized protein</fullName>
    </submittedName>
</protein>
<dbReference type="AlphaFoldDB" id="A0A2H3TUQ8"/>
<evidence type="ECO:0000313" key="3">
    <source>
        <dbReference type="Proteomes" id="UP000219369"/>
    </source>
</evidence>
<gene>
    <name evidence="2" type="ORF">FRV6_16482</name>
</gene>
<reference evidence="3" key="1">
    <citation type="submission" date="2016-09" db="EMBL/GenBank/DDBJ databases">
        <authorList>
            <person name="Guldener U."/>
        </authorList>
    </citation>
    <scope>NUCLEOTIDE SEQUENCE [LARGE SCALE GENOMIC DNA]</scope>
    <source>
        <strain evidence="3">V64-1</strain>
    </source>
</reference>
<evidence type="ECO:0000313" key="2">
    <source>
        <dbReference type="EMBL" id="SCO92354.1"/>
    </source>
</evidence>
<evidence type="ECO:0000256" key="1">
    <source>
        <dbReference type="SAM" id="MobiDB-lite"/>
    </source>
</evidence>
<dbReference type="OrthoDB" id="5080340at2759"/>
<dbReference type="VEuPathDB" id="FungiDB:FOXG_16115"/>